<dbReference type="Pfam" id="PF04307">
    <property type="entry name" value="YdjM"/>
    <property type="match status" value="1"/>
</dbReference>
<proteinExistence type="predicted"/>
<feature type="transmembrane region" description="Helical" evidence="1">
    <location>
        <begin position="58"/>
        <end position="80"/>
    </location>
</feature>
<sequence>MFIAHLPAGYLLTRRIVGTRQGLRRAAFATGLTFSVLPDFDLLYFYLIDGRRTLHHDYWTHTPLFWLAVAATLALALRLAGKRQYLILVWVALANVLLHLFLDSIAADIRWFHPVLETRFNLVEIPARFQPWYLNFILHWTFAAEVAICAAAAWIWARARLAARPVEASASE</sequence>
<feature type="transmembrane region" description="Helical" evidence="1">
    <location>
        <begin position="87"/>
        <end position="112"/>
    </location>
</feature>
<accession>A0A178XG32</accession>
<keyword evidence="3" id="KW-1185">Reference proteome</keyword>
<organism evidence="2 3">
    <name type="scientific">Sinorhizobium saheli</name>
    <dbReference type="NCBI Taxonomy" id="36856"/>
    <lineage>
        <taxon>Bacteria</taxon>
        <taxon>Pseudomonadati</taxon>
        <taxon>Pseudomonadota</taxon>
        <taxon>Alphaproteobacteria</taxon>
        <taxon>Hyphomicrobiales</taxon>
        <taxon>Rhizobiaceae</taxon>
        <taxon>Sinorhizobium/Ensifer group</taxon>
        <taxon>Sinorhizobium</taxon>
    </lineage>
</organism>
<keyword evidence="1" id="KW-0812">Transmembrane</keyword>
<gene>
    <name evidence="2" type="ORF">ATB98_22790</name>
</gene>
<dbReference type="GO" id="GO:0016787">
    <property type="term" value="F:hydrolase activity"/>
    <property type="evidence" value="ECO:0007669"/>
    <property type="project" value="UniProtKB-KW"/>
</dbReference>
<evidence type="ECO:0000256" key="1">
    <source>
        <dbReference type="SAM" id="Phobius"/>
    </source>
</evidence>
<dbReference type="RefSeq" id="WP_066879281.1">
    <property type="nucleotide sequence ID" value="NZ_LNQB01000102.1"/>
</dbReference>
<comment type="caution">
    <text evidence="2">The sequence shown here is derived from an EMBL/GenBank/DDBJ whole genome shotgun (WGS) entry which is preliminary data.</text>
</comment>
<dbReference type="OrthoDB" id="199738at2"/>
<keyword evidence="2" id="KW-0378">Hydrolase</keyword>
<name>A0A178XG32_SINSA</name>
<keyword evidence="1" id="KW-0472">Membrane</keyword>
<evidence type="ECO:0000313" key="2">
    <source>
        <dbReference type="EMBL" id="OAP34161.1"/>
    </source>
</evidence>
<dbReference type="STRING" id="36856.ATB98_22790"/>
<dbReference type="AlphaFoldDB" id="A0A178XG32"/>
<feature type="transmembrane region" description="Helical" evidence="1">
    <location>
        <begin position="26"/>
        <end position="46"/>
    </location>
</feature>
<evidence type="ECO:0000313" key="3">
    <source>
        <dbReference type="Proteomes" id="UP000078507"/>
    </source>
</evidence>
<dbReference type="EMBL" id="LNQB01000102">
    <property type="protein sequence ID" value="OAP34161.1"/>
    <property type="molecule type" value="Genomic_DNA"/>
</dbReference>
<feature type="transmembrane region" description="Helical" evidence="1">
    <location>
        <begin position="132"/>
        <end position="157"/>
    </location>
</feature>
<reference evidence="2 3" key="1">
    <citation type="submission" date="2015-11" db="EMBL/GenBank/DDBJ databases">
        <title>Ensifer anhuiense sp. nov., an effective nitrogen fixation bacterium with Glycine soja.</title>
        <authorList>
            <person name="Yan H."/>
            <person name="Chen W."/>
        </authorList>
    </citation>
    <scope>NUCLEOTIDE SEQUENCE [LARGE SCALE GENOMIC DNA]</scope>
    <source>
        <strain evidence="2 3">LMG 7837</strain>
    </source>
</reference>
<protein>
    <submittedName>
        <fullName evidence="2">Metal-dependent hydrolase</fullName>
    </submittedName>
</protein>
<dbReference type="Proteomes" id="UP000078507">
    <property type="component" value="Unassembled WGS sequence"/>
</dbReference>
<dbReference type="InterPro" id="IPR007404">
    <property type="entry name" value="YdjM-like"/>
</dbReference>
<keyword evidence="1" id="KW-1133">Transmembrane helix</keyword>